<dbReference type="InterPro" id="IPR025714">
    <property type="entry name" value="Methyltranfer_dom"/>
</dbReference>
<sequence length="227" mass="25997">MTPNAEIKKIVEEVGQDIIWRPLYDFERNKLSGGVGHDIDGIDPEFTELDFTGKTVCDLGCNLGHFTFYAHERGAKEVVGYDMEPKVIKGAKKLAALYNIEGVEFETCNFASEPATRTFDMGMLIDILGKINISNGFLIPILKGLESRSKSEMLLTFRPLYLVKRHFGMSEDEFLKLYPQAQIKNGFFSLLDFAQNFFAKKWKVTYLSKELPDDEQYKRTVHFIRKA</sequence>
<evidence type="ECO:0000259" key="1">
    <source>
        <dbReference type="Pfam" id="PF13847"/>
    </source>
</evidence>
<organism evidence="2 3">
    <name type="scientific">Maridesulfovibrio ferrireducens</name>
    <dbReference type="NCBI Taxonomy" id="246191"/>
    <lineage>
        <taxon>Bacteria</taxon>
        <taxon>Pseudomonadati</taxon>
        <taxon>Thermodesulfobacteriota</taxon>
        <taxon>Desulfovibrionia</taxon>
        <taxon>Desulfovibrionales</taxon>
        <taxon>Desulfovibrionaceae</taxon>
        <taxon>Maridesulfovibrio</taxon>
    </lineage>
</organism>
<keyword evidence="2" id="KW-0689">Ribosomal protein</keyword>
<keyword evidence="3" id="KW-1185">Reference proteome</keyword>
<dbReference type="STRING" id="246191.SAMN05660337_3090"/>
<dbReference type="Pfam" id="PF13847">
    <property type="entry name" value="Methyltransf_31"/>
    <property type="match status" value="1"/>
</dbReference>
<dbReference type="OrthoDB" id="9765084at2"/>
<dbReference type="SUPFAM" id="SSF53335">
    <property type="entry name" value="S-adenosyl-L-methionine-dependent methyltransferases"/>
    <property type="match status" value="1"/>
</dbReference>
<reference evidence="3" key="1">
    <citation type="submission" date="2016-10" db="EMBL/GenBank/DDBJ databases">
        <authorList>
            <person name="Varghese N."/>
            <person name="Submissions S."/>
        </authorList>
    </citation>
    <scope>NUCLEOTIDE SEQUENCE [LARGE SCALE GENOMIC DNA]</scope>
    <source>
        <strain evidence="3">DSM 16995</strain>
    </source>
</reference>
<proteinExistence type="predicted"/>
<dbReference type="GO" id="GO:0005840">
    <property type="term" value="C:ribosome"/>
    <property type="evidence" value="ECO:0007669"/>
    <property type="project" value="UniProtKB-KW"/>
</dbReference>
<dbReference type="AlphaFoldDB" id="A0A1G9KHC2"/>
<evidence type="ECO:0000313" key="3">
    <source>
        <dbReference type="Proteomes" id="UP000199053"/>
    </source>
</evidence>
<dbReference type="Gene3D" id="3.40.50.150">
    <property type="entry name" value="Vaccinia Virus protein VP39"/>
    <property type="match status" value="1"/>
</dbReference>
<protein>
    <submittedName>
        <fullName evidence="2">Ribosomal protein L11 methyltransferase</fullName>
    </submittedName>
</protein>
<feature type="domain" description="Methyltransferase" evidence="1">
    <location>
        <begin position="53"/>
        <end position="128"/>
    </location>
</feature>
<keyword evidence="2" id="KW-0808">Transferase</keyword>
<dbReference type="CDD" id="cd02440">
    <property type="entry name" value="AdoMet_MTases"/>
    <property type="match status" value="1"/>
</dbReference>
<keyword evidence="2" id="KW-0489">Methyltransferase</keyword>
<dbReference type="GO" id="GO:0008168">
    <property type="term" value="F:methyltransferase activity"/>
    <property type="evidence" value="ECO:0007669"/>
    <property type="project" value="UniProtKB-KW"/>
</dbReference>
<accession>A0A1G9KHC2</accession>
<evidence type="ECO:0000313" key="2">
    <source>
        <dbReference type="EMBL" id="SDL49300.1"/>
    </source>
</evidence>
<dbReference type="Proteomes" id="UP000199053">
    <property type="component" value="Unassembled WGS sequence"/>
</dbReference>
<dbReference type="EMBL" id="FNGA01000005">
    <property type="protein sequence ID" value="SDL49300.1"/>
    <property type="molecule type" value="Genomic_DNA"/>
</dbReference>
<gene>
    <name evidence="2" type="ORF">SAMN05660337_3090</name>
</gene>
<keyword evidence="2" id="KW-0687">Ribonucleoprotein</keyword>
<name>A0A1G9KHC2_9BACT</name>
<dbReference type="InterPro" id="IPR029063">
    <property type="entry name" value="SAM-dependent_MTases_sf"/>
</dbReference>
<dbReference type="RefSeq" id="WP_092162692.1">
    <property type="nucleotide sequence ID" value="NZ_FNGA01000005.1"/>
</dbReference>
<dbReference type="GO" id="GO:0032259">
    <property type="term" value="P:methylation"/>
    <property type="evidence" value="ECO:0007669"/>
    <property type="project" value="UniProtKB-KW"/>
</dbReference>